<dbReference type="EMBL" id="JALLBG020000090">
    <property type="protein sequence ID" value="KAL3765868.1"/>
    <property type="molecule type" value="Genomic_DNA"/>
</dbReference>
<evidence type="ECO:0000259" key="8">
    <source>
        <dbReference type="Pfam" id="PF00082"/>
    </source>
</evidence>
<keyword evidence="1" id="KW-0645">Protease</keyword>
<keyword evidence="2" id="KW-0378">Hydrolase</keyword>
<evidence type="ECO:0000256" key="5">
    <source>
        <dbReference type="ARBA" id="ARBA00023619"/>
    </source>
</evidence>
<dbReference type="GO" id="GO:0006508">
    <property type="term" value="P:proteolysis"/>
    <property type="evidence" value="ECO:0007669"/>
    <property type="project" value="UniProtKB-KW"/>
</dbReference>
<dbReference type="Proteomes" id="UP001530293">
    <property type="component" value="Unassembled WGS sequence"/>
</dbReference>
<feature type="compositionally biased region" description="Low complexity" evidence="7">
    <location>
        <begin position="684"/>
        <end position="700"/>
    </location>
</feature>
<dbReference type="GO" id="GO:0004252">
    <property type="term" value="F:serine-type endopeptidase activity"/>
    <property type="evidence" value="ECO:0007669"/>
    <property type="project" value="UniProtKB-EC"/>
</dbReference>
<dbReference type="InterPro" id="IPR023828">
    <property type="entry name" value="Peptidase_S8_Ser-AS"/>
</dbReference>
<dbReference type="InterPro" id="IPR036852">
    <property type="entry name" value="Peptidase_S8/S53_dom_sf"/>
</dbReference>
<evidence type="ECO:0000313" key="10">
    <source>
        <dbReference type="Proteomes" id="UP001530293"/>
    </source>
</evidence>
<evidence type="ECO:0000256" key="4">
    <source>
        <dbReference type="ARBA" id="ARBA00023529"/>
    </source>
</evidence>
<dbReference type="PROSITE" id="PS00138">
    <property type="entry name" value="SUBTILASE_SER"/>
    <property type="match status" value="1"/>
</dbReference>
<evidence type="ECO:0000256" key="2">
    <source>
        <dbReference type="ARBA" id="ARBA00022801"/>
    </source>
</evidence>
<reference evidence="9 10" key="1">
    <citation type="submission" date="2024-10" db="EMBL/GenBank/DDBJ databases">
        <title>Updated reference genomes for cyclostephanoid diatoms.</title>
        <authorList>
            <person name="Roberts W.R."/>
            <person name="Alverson A.J."/>
        </authorList>
    </citation>
    <scope>NUCLEOTIDE SEQUENCE [LARGE SCALE GENOMIC DNA]</scope>
    <source>
        <strain evidence="9 10">AJA232-27</strain>
    </source>
</reference>
<comment type="caution">
    <text evidence="6">Lacks conserved residue(s) required for the propagation of feature annotation.</text>
</comment>
<evidence type="ECO:0000256" key="3">
    <source>
        <dbReference type="ARBA" id="ARBA00022825"/>
    </source>
</evidence>
<accession>A0ABD3MQ26</accession>
<organism evidence="9 10">
    <name type="scientific">Discostella pseudostelligera</name>
    <dbReference type="NCBI Taxonomy" id="259834"/>
    <lineage>
        <taxon>Eukaryota</taxon>
        <taxon>Sar</taxon>
        <taxon>Stramenopiles</taxon>
        <taxon>Ochrophyta</taxon>
        <taxon>Bacillariophyta</taxon>
        <taxon>Coscinodiscophyceae</taxon>
        <taxon>Thalassiosirophycidae</taxon>
        <taxon>Stephanodiscales</taxon>
        <taxon>Stephanodiscaceae</taxon>
        <taxon>Discostella</taxon>
    </lineage>
</organism>
<evidence type="ECO:0000313" key="9">
    <source>
        <dbReference type="EMBL" id="KAL3765868.1"/>
    </source>
</evidence>
<comment type="similarity">
    <text evidence="6">Belongs to the peptidase S8 family.</text>
</comment>
<dbReference type="Gene3D" id="3.40.50.200">
    <property type="entry name" value="Peptidase S8/S53 domain"/>
    <property type="match status" value="1"/>
</dbReference>
<dbReference type="PRINTS" id="PR01217">
    <property type="entry name" value="PRICHEXTENSN"/>
</dbReference>
<name>A0ABD3MQ26_9STRA</name>
<proteinExistence type="inferred from homology"/>
<feature type="compositionally biased region" description="Polar residues" evidence="7">
    <location>
        <begin position="701"/>
        <end position="731"/>
    </location>
</feature>
<protein>
    <recommendedName>
        <fullName evidence="5">subtilisin</fullName>
        <ecNumber evidence="5">3.4.21.62</ecNumber>
    </recommendedName>
</protein>
<feature type="region of interest" description="Disordered" evidence="7">
    <location>
        <begin position="574"/>
        <end position="621"/>
    </location>
</feature>
<dbReference type="Pfam" id="PF00082">
    <property type="entry name" value="Peptidase_S8"/>
    <property type="match status" value="1"/>
</dbReference>
<feature type="compositionally biased region" description="Basic residues" evidence="7">
    <location>
        <begin position="738"/>
        <end position="747"/>
    </location>
</feature>
<evidence type="ECO:0000256" key="7">
    <source>
        <dbReference type="SAM" id="MobiDB-lite"/>
    </source>
</evidence>
<keyword evidence="3" id="KW-0720">Serine protease</keyword>
<dbReference type="EC" id="3.4.21.62" evidence="5"/>
<keyword evidence="10" id="KW-1185">Reference proteome</keyword>
<feature type="region of interest" description="Disordered" evidence="7">
    <location>
        <begin position="511"/>
        <end position="545"/>
    </location>
</feature>
<evidence type="ECO:0000256" key="6">
    <source>
        <dbReference type="PROSITE-ProRule" id="PRU01240"/>
    </source>
</evidence>
<dbReference type="PROSITE" id="PS51892">
    <property type="entry name" value="SUBTILASE"/>
    <property type="match status" value="1"/>
</dbReference>
<feature type="region of interest" description="Disordered" evidence="7">
    <location>
        <begin position="684"/>
        <end position="769"/>
    </location>
</feature>
<gene>
    <name evidence="9" type="ORF">ACHAWU_005401</name>
</gene>
<comment type="caution">
    <text evidence="9">The sequence shown here is derived from an EMBL/GenBank/DDBJ whole genome shotgun (WGS) entry which is preliminary data.</text>
</comment>
<dbReference type="InterPro" id="IPR000209">
    <property type="entry name" value="Peptidase_S8/S53_dom"/>
</dbReference>
<dbReference type="AlphaFoldDB" id="A0ABD3MQ26"/>
<feature type="domain" description="Peptidase S8/S53" evidence="8">
    <location>
        <begin position="234"/>
        <end position="467"/>
    </location>
</feature>
<dbReference type="SUPFAM" id="SSF52743">
    <property type="entry name" value="Subtilisin-like"/>
    <property type="match status" value="1"/>
</dbReference>
<sequence length="769" mass="82387">MQLNLRPSIDGSTLVSSLCFDVGGTDESLINSHSQLECYFCHKRYHSISFTSDLNKERHGLDQEDAWSYKYATTITCCVGLLPSFSMLANAADLHVKVAPGFNATDIQHLGVVTPLFTLPYEKLKELSEVEPGYRLVASTTEYGEDDFMIESNIMDQSAGVITDVAIPKSAPPPDVTPDFTANQTYLLPNSATVNGVDAHYSWKFPGGNGTNITIYDIEYSWNFQHEDLTVMHNQKELVMFGDKGFDDSNDTGHGTAVLGEMVGTLNGFGVTGIIVDGKPGDVILLEMQIWACGLTKDDVWGERFGPAEEDLTVFEATRVAVANGFVVVAAAGNGNVDLDDPACQGKYDRTKRDSGAIIVGAGGSGLFCLRGWFSSAREKLFYSTYGSRVDVHGWGECVWTTGYGEGYKDPSNETDQNKWYTGGFAGTSSASPIVAAVVANIQGIAKQAFGAPLKPSKVRQLLIDTGLPQLGDTSKHIGPLVNLRGAIGKLLGITSEQTNVPTQLPTALPVTKTTQPTNVPTQLPTALPVTKTTQPTNVPTQLPTALPVTKTTQPTHVPTQLPTALLVTKTTQPTNVPTQMPTALPVTKTTQPTNVPTQLPTASPVTKTTQPTHLPTQMPTALPVTKTTQPTNVPTQLPTALPVTKTTQPTHLPTQLPTALPVTKTTQPTNVPTQLPTALPVTKTTQPTHLPTQLPTALPVTTTSEPTHVPTQMPTALSGAKTSQPTSFGKSNEVRGKAAKRSKATKTKQQADKDTNSGIVYGMLFNRQ</sequence>
<comment type="catalytic activity">
    <reaction evidence="4">
        <text>Hydrolysis of proteins with broad specificity for peptide bonds, and a preference for a large uncharged residue in P1. Hydrolyzes peptide amides.</text>
        <dbReference type="EC" id="3.4.21.62"/>
    </reaction>
</comment>
<evidence type="ECO:0000256" key="1">
    <source>
        <dbReference type="ARBA" id="ARBA00022670"/>
    </source>
</evidence>